<keyword evidence="1" id="KW-0175">Coiled coil</keyword>
<proteinExistence type="predicted"/>
<feature type="coiled-coil region" evidence="1">
    <location>
        <begin position="227"/>
        <end position="272"/>
    </location>
</feature>
<evidence type="ECO:0000313" key="2">
    <source>
        <dbReference type="EMBL" id="KAF2032616.1"/>
    </source>
</evidence>
<dbReference type="EMBL" id="ML978171">
    <property type="protein sequence ID" value="KAF2032616.1"/>
    <property type="molecule type" value="Genomic_DNA"/>
</dbReference>
<reference evidence="2" key="1">
    <citation type="journal article" date="2020" name="Stud. Mycol.">
        <title>101 Dothideomycetes genomes: a test case for predicting lifestyles and emergence of pathogens.</title>
        <authorList>
            <person name="Haridas S."/>
            <person name="Albert R."/>
            <person name="Binder M."/>
            <person name="Bloem J."/>
            <person name="Labutti K."/>
            <person name="Salamov A."/>
            <person name="Andreopoulos B."/>
            <person name="Baker S."/>
            <person name="Barry K."/>
            <person name="Bills G."/>
            <person name="Bluhm B."/>
            <person name="Cannon C."/>
            <person name="Castanera R."/>
            <person name="Culley D."/>
            <person name="Daum C."/>
            <person name="Ezra D."/>
            <person name="Gonzalez J."/>
            <person name="Henrissat B."/>
            <person name="Kuo A."/>
            <person name="Liang C."/>
            <person name="Lipzen A."/>
            <person name="Lutzoni F."/>
            <person name="Magnuson J."/>
            <person name="Mondo S."/>
            <person name="Nolan M."/>
            <person name="Ohm R."/>
            <person name="Pangilinan J."/>
            <person name="Park H.-J."/>
            <person name="Ramirez L."/>
            <person name="Alfaro M."/>
            <person name="Sun H."/>
            <person name="Tritt A."/>
            <person name="Yoshinaga Y."/>
            <person name="Zwiers L.-H."/>
            <person name="Turgeon B."/>
            <person name="Goodwin S."/>
            <person name="Spatafora J."/>
            <person name="Crous P."/>
            <person name="Grigoriev I."/>
        </authorList>
    </citation>
    <scope>NUCLEOTIDE SEQUENCE</scope>
    <source>
        <strain evidence="2">CBS 110217</strain>
    </source>
</reference>
<comment type="caution">
    <text evidence="2">The sequence shown here is derived from an EMBL/GenBank/DDBJ whole genome shotgun (WGS) entry which is preliminary data.</text>
</comment>
<sequence length="426" mass="48007">MSLSEVELYARQHFPAAFATFPIVATFAFTRFEPSNLKISYVEGLHLGTLRLVGAVRTFDLEIVSWAPSSAGFRAAIVLDGKGFQSRPLLNLLQQHQVSLVEPFASIFASSSSVQPAFAKLAVAITYTWLWNGDMNGTWVWFETGYCYTFLEALERACQAIKPTSPKIAQESETCHAKQPTALSGIVTNPVAFRTEILCHYPDTQSIEMAKSGSRGLPQEPSKKKEAETLRHRVAEAERKAEAIQKQHVNAVSKLKQEHVRAIEDLERQRAQTVSILKARKKELSQLEEHDNNSETSTEYVSAQEEAIDVEAKNINVLAKDGRYEDEEKEPYADTQANEMASNLSIHNRVMILEESLADIRQHMYSLKRDIVKGNCVNQDLSSRIDNINTEIYNLKINDTLDNEQRAKLESTARVLWEGGRLEHRP</sequence>
<organism evidence="2 3">
    <name type="scientific">Setomelanomma holmii</name>
    <dbReference type="NCBI Taxonomy" id="210430"/>
    <lineage>
        <taxon>Eukaryota</taxon>
        <taxon>Fungi</taxon>
        <taxon>Dikarya</taxon>
        <taxon>Ascomycota</taxon>
        <taxon>Pezizomycotina</taxon>
        <taxon>Dothideomycetes</taxon>
        <taxon>Pleosporomycetidae</taxon>
        <taxon>Pleosporales</taxon>
        <taxon>Pleosporineae</taxon>
        <taxon>Phaeosphaeriaceae</taxon>
        <taxon>Setomelanomma</taxon>
    </lineage>
</organism>
<accession>A0A9P4HGJ3</accession>
<protein>
    <submittedName>
        <fullName evidence="2">Uncharacterized protein</fullName>
    </submittedName>
</protein>
<evidence type="ECO:0000313" key="3">
    <source>
        <dbReference type="Proteomes" id="UP000799777"/>
    </source>
</evidence>
<keyword evidence="3" id="KW-1185">Reference proteome</keyword>
<dbReference type="AlphaFoldDB" id="A0A9P4HGJ3"/>
<dbReference type="Proteomes" id="UP000799777">
    <property type="component" value="Unassembled WGS sequence"/>
</dbReference>
<name>A0A9P4HGJ3_9PLEO</name>
<gene>
    <name evidence="2" type="ORF">EK21DRAFT_109688</name>
</gene>
<evidence type="ECO:0000256" key="1">
    <source>
        <dbReference type="SAM" id="Coils"/>
    </source>
</evidence>